<dbReference type="EMBL" id="VJMH01005857">
    <property type="protein sequence ID" value="KAF0692684.1"/>
    <property type="molecule type" value="Genomic_DNA"/>
</dbReference>
<feature type="transmembrane region" description="Helical" evidence="2">
    <location>
        <begin position="78"/>
        <end position="99"/>
    </location>
</feature>
<keyword evidence="2" id="KW-0472">Membrane</keyword>
<name>A0A485L5V0_9STRA</name>
<keyword evidence="5" id="KW-1185">Reference proteome</keyword>
<accession>A0A485L5V0</accession>
<dbReference type="Proteomes" id="UP000332933">
    <property type="component" value="Unassembled WGS sequence"/>
</dbReference>
<feature type="transmembrane region" description="Helical" evidence="2">
    <location>
        <begin position="43"/>
        <end position="66"/>
    </location>
</feature>
<keyword evidence="2" id="KW-1133">Transmembrane helix</keyword>
<feature type="compositionally biased region" description="Low complexity" evidence="1">
    <location>
        <begin position="108"/>
        <end position="117"/>
    </location>
</feature>
<dbReference type="EMBL" id="CAADRA010005878">
    <property type="protein sequence ID" value="VFT93033.1"/>
    <property type="molecule type" value="Genomic_DNA"/>
</dbReference>
<feature type="compositionally biased region" description="Pro residues" evidence="1">
    <location>
        <begin position="132"/>
        <end position="150"/>
    </location>
</feature>
<reference evidence="3" key="2">
    <citation type="submission" date="2019-06" db="EMBL/GenBank/DDBJ databases">
        <title>Genomics analysis of Aphanomyces spp. identifies a new class of oomycete effector associated with host adaptation.</title>
        <authorList>
            <person name="Gaulin E."/>
        </authorList>
    </citation>
    <scope>NUCLEOTIDE SEQUENCE</scope>
    <source>
        <strain evidence="3">CBS 578.67</strain>
    </source>
</reference>
<gene>
    <name evidence="4" type="primary">Aste57867_16255</name>
    <name evidence="3" type="ORF">As57867_016198</name>
    <name evidence="4" type="ORF">ASTE57867_16255</name>
</gene>
<evidence type="ECO:0000256" key="2">
    <source>
        <dbReference type="SAM" id="Phobius"/>
    </source>
</evidence>
<reference evidence="4 5" key="1">
    <citation type="submission" date="2019-03" db="EMBL/GenBank/DDBJ databases">
        <authorList>
            <person name="Gaulin E."/>
            <person name="Dumas B."/>
        </authorList>
    </citation>
    <scope>NUCLEOTIDE SEQUENCE [LARGE SCALE GENOMIC DNA]</scope>
    <source>
        <strain evidence="4">CBS 568.67</strain>
    </source>
</reference>
<protein>
    <submittedName>
        <fullName evidence="4">Aste57867_16255 protein</fullName>
    </submittedName>
</protein>
<evidence type="ECO:0000313" key="4">
    <source>
        <dbReference type="EMBL" id="VFT93033.1"/>
    </source>
</evidence>
<feature type="region of interest" description="Disordered" evidence="1">
    <location>
        <begin position="108"/>
        <end position="152"/>
    </location>
</feature>
<organism evidence="4 5">
    <name type="scientific">Aphanomyces stellatus</name>
    <dbReference type="NCBI Taxonomy" id="120398"/>
    <lineage>
        <taxon>Eukaryota</taxon>
        <taxon>Sar</taxon>
        <taxon>Stramenopiles</taxon>
        <taxon>Oomycota</taxon>
        <taxon>Saprolegniomycetes</taxon>
        <taxon>Saprolegniales</taxon>
        <taxon>Verrucalvaceae</taxon>
        <taxon>Aphanomyces</taxon>
    </lineage>
</organism>
<proteinExistence type="predicted"/>
<evidence type="ECO:0000256" key="1">
    <source>
        <dbReference type="SAM" id="MobiDB-lite"/>
    </source>
</evidence>
<dbReference type="AlphaFoldDB" id="A0A485L5V0"/>
<keyword evidence="2" id="KW-0812">Transmembrane</keyword>
<sequence length="318" mass="34972">MPRAWPQLHVLSNAQSLSPLSAAWNTMRVFSASLTEANEARQWVFAIAHCAVAVAPPLQSFFARWYHNTLSPYEQQAFGHATHAVLLVLAFLAHLVILCMSRSDQAGAQATSQQQPTQDPPPARLSRHPRVAPLPPSPARSPRPKQPMPVPSSFRVHDASISTVLVTTHYRHADTTDTAPPISGLHAMLVRAIAACIAWPTVDHPVVWVPPRAFERIRCFLERTFSSFNAAERTRLVRGFLSSTPAFHVATLQWPDDDSQVGFVLMATGDPLTPHLRDLCVVTALVTHMLCPTLAGPPMTAGPRDIFDRTVLRSAEFS</sequence>
<evidence type="ECO:0000313" key="5">
    <source>
        <dbReference type="Proteomes" id="UP000332933"/>
    </source>
</evidence>
<evidence type="ECO:0000313" key="3">
    <source>
        <dbReference type="EMBL" id="KAF0692684.1"/>
    </source>
</evidence>